<dbReference type="EMBL" id="JBHUPB010000010">
    <property type="protein sequence ID" value="MFD2968728.1"/>
    <property type="molecule type" value="Genomic_DNA"/>
</dbReference>
<gene>
    <name evidence="3" type="ORF">ACFS7Y_15110</name>
</gene>
<dbReference type="PANTHER" id="PTHR46889:SF7">
    <property type="entry name" value="TRANSPOSASE FOR INSERTION SEQUENCE ELEMENT IS904"/>
    <property type="match status" value="1"/>
</dbReference>
<dbReference type="InterPro" id="IPR012337">
    <property type="entry name" value="RNaseH-like_sf"/>
</dbReference>
<sequence length="202" mass="23467">MLEHEIRKAFKERKNRYGSLRITKALNEKRIKFSKARVDRIMKKIHLQSIVKNKFKVTTDSNHKFTAPENKLDSNFKTGNLGAIWVSDITYIRTKQGWLYLTTVIDMGDQKVIGWASSAIMKAIDTVIPAFSMVQKNRPTTQDLIFYSDKGIKYAYNEFRILLEINPLIIISMREREIAGTMKSQKAFLRQVKQNVYTAITL</sequence>
<feature type="domain" description="HTH-like" evidence="2">
    <location>
        <begin position="3"/>
        <end position="55"/>
    </location>
</feature>
<dbReference type="InterPro" id="IPR025948">
    <property type="entry name" value="HTH-like_dom"/>
</dbReference>
<dbReference type="SUPFAM" id="SSF53098">
    <property type="entry name" value="Ribonuclease H-like"/>
    <property type="match status" value="1"/>
</dbReference>
<dbReference type="InterPro" id="IPR036397">
    <property type="entry name" value="RNaseH_sf"/>
</dbReference>
<evidence type="ECO:0000259" key="2">
    <source>
        <dbReference type="Pfam" id="PF13276"/>
    </source>
</evidence>
<dbReference type="Pfam" id="PF00665">
    <property type="entry name" value="rve"/>
    <property type="match status" value="1"/>
</dbReference>
<proteinExistence type="predicted"/>
<reference evidence="4" key="1">
    <citation type="journal article" date="2019" name="Int. J. Syst. Evol. Microbiol.">
        <title>The Global Catalogue of Microorganisms (GCM) 10K type strain sequencing project: providing services to taxonomists for standard genome sequencing and annotation.</title>
        <authorList>
            <consortium name="The Broad Institute Genomics Platform"/>
            <consortium name="The Broad Institute Genome Sequencing Center for Infectious Disease"/>
            <person name="Wu L."/>
            <person name="Ma J."/>
        </authorList>
    </citation>
    <scope>NUCLEOTIDE SEQUENCE [LARGE SCALE GENOMIC DNA]</scope>
    <source>
        <strain evidence="4">KCTC 22814</strain>
    </source>
</reference>
<protein>
    <submittedName>
        <fullName evidence="3">IS3 family transposase</fullName>
    </submittedName>
</protein>
<name>A0ABW6BJI5_9SPHI</name>
<dbReference type="Pfam" id="PF13276">
    <property type="entry name" value="HTH_21"/>
    <property type="match status" value="1"/>
</dbReference>
<accession>A0ABW6BJI5</accession>
<dbReference type="PANTHER" id="PTHR46889">
    <property type="entry name" value="TRANSPOSASE INSF FOR INSERTION SEQUENCE IS3B-RELATED"/>
    <property type="match status" value="1"/>
</dbReference>
<dbReference type="Gene3D" id="3.30.420.10">
    <property type="entry name" value="Ribonuclease H-like superfamily/Ribonuclease H"/>
    <property type="match status" value="1"/>
</dbReference>
<evidence type="ECO:0000259" key="1">
    <source>
        <dbReference type="Pfam" id="PF00665"/>
    </source>
</evidence>
<keyword evidence="4" id="KW-1185">Reference proteome</keyword>
<dbReference type="InterPro" id="IPR001584">
    <property type="entry name" value="Integrase_cat-core"/>
</dbReference>
<evidence type="ECO:0000313" key="3">
    <source>
        <dbReference type="EMBL" id="MFD2968728.1"/>
    </source>
</evidence>
<dbReference type="InterPro" id="IPR050900">
    <property type="entry name" value="Transposase_IS3/IS150/IS904"/>
</dbReference>
<comment type="caution">
    <text evidence="3">The sequence shown here is derived from an EMBL/GenBank/DDBJ whole genome shotgun (WGS) entry which is preliminary data.</text>
</comment>
<feature type="domain" description="Integrase catalytic" evidence="1">
    <location>
        <begin position="83"/>
        <end position="164"/>
    </location>
</feature>
<dbReference type="RefSeq" id="WP_320185003.1">
    <property type="nucleotide sequence ID" value="NZ_CP138332.1"/>
</dbReference>
<evidence type="ECO:0000313" key="4">
    <source>
        <dbReference type="Proteomes" id="UP001597525"/>
    </source>
</evidence>
<dbReference type="Proteomes" id="UP001597525">
    <property type="component" value="Unassembled WGS sequence"/>
</dbReference>
<organism evidence="3 4">
    <name type="scientific">Sphingobacterium bambusae</name>
    <dbReference type="NCBI Taxonomy" id="662858"/>
    <lineage>
        <taxon>Bacteria</taxon>
        <taxon>Pseudomonadati</taxon>
        <taxon>Bacteroidota</taxon>
        <taxon>Sphingobacteriia</taxon>
        <taxon>Sphingobacteriales</taxon>
        <taxon>Sphingobacteriaceae</taxon>
        <taxon>Sphingobacterium</taxon>
    </lineage>
</organism>